<evidence type="ECO:0000313" key="3">
    <source>
        <dbReference type="Proteomes" id="UP000525078"/>
    </source>
</evidence>
<reference evidence="2 3" key="1">
    <citation type="journal article" date="2020" name="bioRxiv">
        <title>Sequence and annotation of 42 cannabis genomes reveals extensive copy number variation in cannabinoid synthesis and pathogen resistance genes.</title>
        <authorList>
            <person name="Mckernan K.J."/>
            <person name="Helbert Y."/>
            <person name="Kane L.T."/>
            <person name="Ebling H."/>
            <person name="Zhang L."/>
            <person name="Liu B."/>
            <person name="Eaton Z."/>
            <person name="Mclaughlin S."/>
            <person name="Kingan S."/>
            <person name="Baybayan P."/>
            <person name="Concepcion G."/>
            <person name="Jordan M."/>
            <person name="Riva A."/>
            <person name="Barbazuk W."/>
            <person name="Harkins T."/>
        </authorList>
    </citation>
    <scope>NUCLEOTIDE SEQUENCE [LARGE SCALE GENOMIC DNA]</scope>
    <source>
        <strain evidence="3">cv. Jamaican Lion 4</strain>
        <tissue evidence="2">Leaf</tissue>
    </source>
</reference>
<comment type="caution">
    <text evidence="2">The sequence shown here is derived from an EMBL/GenBank/DDBJ whole genome shotgun (WGS) entry which is preliminary data.</text>
</comment>
<dbReference type="EMBL" id="JAATIP010000134">
    <property type="protein sequence ID" value="KAF4368531.1"/>
    <property type="molecule type" value="Genomic_DNA"/>
</dbReference>
<dbReference type="AlphaFoldDB" id="A0A7J6FCW1"/>
<dbReference type="InterPro" id="IPR032838">
    <property type="entry name" value="Vwaint_dom"/>
</dbReference>
<dbReference type="InterPro" id="IPR051266">
    <property type="entry name" value="CLCR"/>
</dbReference>
<dbReference type="SMART" id="SM00327">
    <property type="entry name" value="VWA"/>
    <property type="match status" value="1"/>
</dbReference>
<organism evidence="2 3">
    <name type="scientific">Cannabis sativa</name>
    <name type="common">Hemp</name>
    <name type="synonym">Marijuana</name>
    <dbReference type="NCBI Taxonomy" id="3483"/>
    <lineage>
        <taxon>Eukaryota</taxon>
        <taxon>Viridiplantae</taxon>
        <taxon>Streptophyta</taxon>
        <taxon>Embryophyta</taxon>
        <taxon>Tracheophyta</taxon>
        <taxon>Spermatophyta</taxon>
        <taxon>Magnoliopsida</taxon>
        <taxon>eudicotyledons</taxon>
        <taxon>Gunneridae</taxon>
        <taxon>Pentapetalae</taxon>
        <taxon>rosids</taxon>
        <taxon>fabids</taxon>
        <taxon>Rosales</taxon>
        <taxon>Cannabaceae</taxon>
        <taxon>Cannabis</taxon>
    </lineage>
</organism>
<dbReference type="PANTHER" id="PTHR10579:SF129">
    <property type="entry name" value="OS01G0640200 PROTEIN"/>
    <property type="match status" value="1"/>
</dbReference>
<dbReference type="PROSITE" id="PS50234">
    <property type="entry name" value="VWFA"/>
    <property type="match status" value="1"/>
</dbReference>
<dbReference type="Pfam" id="PF14624">
    <property type="entry name" value="Vwaint"/>
    <property type="match status" value="1"/>
</dbReference>
<name>A0A7J6FCW1_CANSA</name>
<dbReference type="PANTHER" id="PTHR10579">
    <property type="entry name" value="CALCIUM-ACTIVATED CHLORIDE CHANNEL REGULATOR"/>
    <property type="match status" value="1"/>
</dbReference>
<dbReference type="Proteomes" id="UP000525078">
    <property type="component" value="Unassembled WGS sequence"/>
</dbReference>
<dbReference type="SUPFAM" id="SSF53300">
    <property type="entry name" value="vWA-like"/>
    <property type="match status" value="1"/>
</dbReference>
<sequence>MSYNDDEPVVSIQDVPEKNSTQFPEGKTTLSIINKSEAPIEENKLKVMLELTGSGLGNNRSGVDLVTVLDVSGSMGTGEKLAKMKMAMQFVIKKLSSIDRLSVVTFNGNSMRLCPLRQITENAQSEIENLVTALIAEGTTNIGAGLETGLKVVNDRTLSKGRVVGIMLMSDGLQNGPRDATKVQIGNVPVYTFGFGADHDPTVLKIVADNSAGGTFSAVQNEDNLSIAFSQCLAGLLTVVVQDLKLTLTEFETESSIENVSAGNYPQSKDIDAGSVTISFGDLYDKEIRKVLVHLLLPSIPKPRGAIVLKIDYNYSTGGILFRVNPERVIIERKETLVEEAEKEDVTMEDNRLFVAKTMKEARSMANDKRLEEARDKIVDAQNMLEDGVAFVDESSPNYSMVEMLRFELQQLLRLMKSEDIYEKQGRPFLLSSETSHDRQRFASRGNVDRMRLFATPRMNSYLEQAKAFDEDPTKPLPNADDDLKEELEADPLGPIVGALSYYIQSAIQSLQAIDNIIKNGR</sequence>
<gene>
    <name evidence="2" type="ORF">F8388_018655</name>
</gene>
<proteinExistence type="predicted"/>
<evidence type="ECO:0000313" key="2">
    <source>
        <dbReference type="EMBL" id="KAF4368531.1"/>
    </source>
</evidence>
<dbReference type="InterPro" id="IPR036465">
    <property type="entry name" value="vWFA_dom_sf"/>
</dbReference>
<accession>A0A7J6FCW1</accession>
<protein>
    <recommendedName>
        <fullName evidence="1">VWFA domain-containing protein</fullName>
    </recommendedName>
</protein>
<dbReference type="InterPro" id="IPR002035">
    <property type="entry name" value="VWF_A"/>
</dbReference>
<evidence type="ECO:0000259" key="1">
    <source>
        <dbReference type="PROSITE" id="PS50234"/>
    </source>
</evidence>
<dbReference type="Pfam" id="PF00092">
    <property type="entry name" value="VWA"/>
    <property type="match status" value="1"/>
</dbReference>
<dbReference type="Gene3D" id="3.40.50.410">
    <property type="entry name" value="von Willebrand factor, type A domain"/>
    <property type="match status" value="1"/>
</dbReference>
<feature type="domain" description="VWFA" evidence="1">
    <location>
        <begin position="64"/>
        <end position="233"/>
    </location>
</feature>